<comment type="caution">
    <text evidence="2">The sequence shown here is derived from an EMBL/GenBank/DDBJ whole genome shotgun (WGS) entry which is preliminary data.</text>
</comment>
<dbReference type="Proteomes" id="UP001151516">
    <property type="component" value="Unassembled WGS sequence"/>
</dbReference>
<dbReference type="OrthoDB" id="185373at2759"/>
<dbReference type="EMBL" id="JANBTX010000042">
    <property type="protein sequence ID" value="KAJ2688602.1"/>
    <property type="molecule type" value="Genomic_DNA"/>
</dbReference>
<dbReference type="Pfam" id="PF01535">
    <property type="entry name" value="PPR"/>
    <property type="match status" value="1"/>
</dbReference>
<reference evidence="2" key="1">
    <citation type="submission" date="2022-07" db="EMBL/GenBank/DDBJ databases">
        <title>Phylogenomic reconstructions and comparative analyses of Kickxellomycotina fungi.</title>
        <authorList>
            <person name="Reynolds N.K."/>
            <person name="Stajich J.E."/>
            <person name="Barry K."/>
            <person name="Grigoriev I.V."/>
            <person name="Crous P."/>
            <person name="Smith M.E."/>
        </authorList>
    </citation>
    <scope>NUCLEOTIDE SEQUENCE</scope>
    <source>
        <strain evidence="2">CBS 109367</strain>
    </source>
</reference>
<gene>
    <name evidence="2" type="ORF">IWW39_002074</name>
</gene>
<proteinExistence type="predicted"/>
<dbReference type="PANTHER" id="PTHR47942">
    <property type="entry name" value="TETRATRICOPEPTIDE REPEAT (TPR)-LIKE SUPERFAMILY PROTEIN-RELATED"/>
    <property type="match status" value="1"/>
</dbReference>
<organism evidence="2 3">
    <name type="scientific">Coemansia spiralis</name>
    <dbReference type="NCBI Taxonomy" id="417178"/>
    <lineage>
        <taxon>Eukaryota</taxon>
        <taxon>Fungi</taxon>
        <taxon>Fungi incertae sedis</taxon>
        <taxon>Zoopagomycota</taxon>
        <taxon>Kickxellomycotina</taxon>
        <taxon>Kickxellomycetes</taxon>
        <taxon>Kickxellales</taxon>
        <taxon>Kickxellaceae</taxon>
        <taxon>Coemansia</taxon>
    </lineage>
</organism>
<keyword evidence="3" id="KW-1185">Reference proteome</keyword>
<keyword evidence="1" id="KW-0677">Repeat</keyword>
<dbReference type="InterPro" id="IPR011990">
    <property type="entry name" value="TPR-like_helical_dom_sf"/>
</dbReference>
<dbReference type="Pfam" id="PF13812">
    <property type="entry name" value="PPR_3"/>
    <property type="match status" value="1"/>
</dbReference>
<evidence type="ECO:0000256" key="1">
    <source>
        <dbReference type="ARBA" id="ARBA00022737"/>
    </source>
</evidence>
<accession>A0A9W8L5W6</accession>
<dbReference type="Gene3D" id="1.25.40.10">
    <property type="entry name" value="Tetratricopeptide repeat domain"/>
    <property type="match status" value="1"/>
</dbReference>
<dbReference type="NCBIfam" id="TIGR00756">
    <property type="entry name" value="PPR"/>
    <property type="match status" value="1"/>
</dbReference>
<dbReference type="AlphaFoldDB" id="A0A9W8L5W6"/>
<evidence type="ECO:0000313" key="2">
    <source>
        <dbReference type="EMBL" id="KAJ2688602.1"/>
    </source>
</evidence>
<dbReference type="InterPro" id="IPR002885">
    <property type="entry name" value="PPR_rpt"/>
</dbReference>
<dbReference type="PANTHER" id="PTHR47942:SF63">
    <property type="entry name" value="PENTATRICOPEPTIDE REPEAT-CONTAINING PROTEIN"/>
    <property type="match status" value="1"/>
</dbReference>
<name>A0A9W8L5W6_9FUNG</name>
<dbReference type="InterPro" id="IPR051222">
    <property type="entry name" value="PPR/CCM1_RNA-binding"/>
</dbReference>
<protein>
    <recommendedName>
        <fullName evidence="4">Pentatricopeptide repeat-containing protein</fullName>
    </recommendedName>
</protein>
<evidence type="ECO:0000313" key="3">
    <source>
        <dbReference type="Proteomes" id="UP001151516"/>
    </source>
</evidence>
<evidence type="ECO:0008006" key="4">
    <source>
        <dbReference type="Google" id="ProtNLM"/>
    </source>
</evidence>
<sequence>MNSQNTFAAFKQRALQPKTTTRVVVNQLAKARQKNQTKRAIRDIKLLTRFDRELKAEDTKRTSHLYSRLVKDNRAAPSDPIFGNKLPVVARRSVNATSTHLPHLHSKVLGLLQPKLMHGYMRQDVDWLGERARQVVEQMGRSRLELTGEDVSNLLSCFVGNTGAVDQVWQYATLSGVVRNIDCYNNYLNAKIFAKDYERAFHVLEEIAEAGLQPNVTTQAYLIRLYGLTGDLAAARRVFGQVSGEGSVVVYNDMLDVLGMNGLVEEMRQLFLDMTGLAPLASELSKLTADDCQRAQGAVAPNRKTFHILIKWHSQYWDVDTAANYVRVMSEAFHIQPVAKTFKLIISPQTAVREFQKCASIGVLMGETYDITPPGYIVRTLERAAKQIADMEEMVRKSEAQRSSIFYDLFGSSSESSTSTSQ</sequence>